<comment type="caution">
    <text evidence="16">Lacks conserved residue(s) required for the propagation of feature annotation.</text>
</comment>
<dbReference type="CDD" id="cd18131">
    <property type="entry name" value="ASADH_C_bac_euk_like"/>
    <property type="match status" value="1"/>
</dbReference>
<dbReference type="GO" id="GO:0009097">
    <property type="term" value="P:isoleucine biosynthetic process"/>
    <property type="evidence" value="ECO:0007669"/>
    <property type="project" value="UniProtKB-UniRule"/>
</dbReference>
<keyword evidence="20" id="KW-1185">Reference proteome</keyword>
<comment type="subunit">
    <text evidence="6 16">Homodimer.</text>
</comment>
<feature type="binding site" evidence="16">
    <location>
        <position position="108"/>
    </location>
    <ligand>
        <name>phosphate</name>
        <dbReference type="ChEBI" id="CHEBI:43474"/>
    </ligand>
</feature>
<evidence type="ECO:0000256" key="2">
    <source>
        <dbReference type="ARBA" id="ARBA00005021"/>
    </source>
</evidence>
<dbReference type="GO" id="GO:0009088">
    <property type="term" value="P:threonine biosynthetic process"/>
    <property type="evidence" value="ECO:0007669"/>
    <property type="project" value="UniProtKB-UniRule"/>
</dbReference>
<protein>
    <recommendedName>
        <fullName evidence="7 16">Aspartate-semialdehyde dehydrogenase</fullName>
        <shortName evidence="16">ASA dehydrogenase</shortName>
        <shortName evidence="16">ASADH</shortName>
        <ecNumber evidence="7 16">1.2.1.11</ecNumber>
    </recommendedName>
    <alternativeName>
        <fullName evidence="16">Aspartate-beta-semialdehyde dehydrogenase</fullName>
    </alternativeName>
</protein>
<evidence type="ECO:0000256" key="8">
    <source>
        <dbReference type="ARBA" id="ARBA00022605"/>
    </source>
</evidence>
<evidence type="ECO:0000256" key="6">
    <source>
        <dbReference type="ARBA" id="ARBA00011738"/>
    </source>
</evidence>
<reference evidence="19 20" key="1">
    <citation type="submission" date="2016-10" db="EMBL/GenBank/DDBJ databases">
        <authorList>
            <person name="de Groot N.N."/>
        </authorList>
    </citation>
    <scope>NUCLEOTIDE SEQUENCE [LARGE SCALE GENOMIC DNA]</scope>
    <source>
        <strain evidence="19 20">DSM 7343</strain>
    </source>
</reference>
<evidence type="ECO:0000256" key="9">
    <source>
        <dbReference type="ARBA" id="ARBA00022697"/>
    </source>
</evidence>
<dbReference type="PROSITE" id="PS01103">
    <property type="entry name" value="ASD"/>
    <property type="match status" value="1"/>
</dbReference>
<keyword evidence="13 16" id="KW-0457">Lysine biosynthesis</keyword>
<gene>
    <name evidence="16" type="primary">asd</name>
    <name evidence="19" type="ORF">SAMN05660420_00317</name>
</gene>
<dbReference type="InterPro" id="IPR012080">
    <property type="entry name" value="Asp_semialdehyde_DH"/>
</dbReference>
<dbReference type="UniPathway" id="UPA00034">
    <property type="reaction ID" value="UER00016"/>
</dbReference>
<dbReference type="EMBL" id="FNQN01000001">
    <property type="protein sequence ID" value="SDZ78955.1"/>
    <property type="molecule type" value="Genomic_DNA"/>
</dbReference>
<dbReference type="RefSeq" id="WP_092344173.1">
    <property type="nucleotide sequence ID" value="NZ_FNQN01000001.1"/>
</dbReference>
<dbReference type="CDD" id="cd02316">
    <property type="entry name" value="VcASADH2_like_N"/>
    <property type="match status" value="1"/>
</dbReference>
<dbReference type="InterPro" id="IPR005986">
    <property type="entry name" value="Asp_semialdehyde_DH_beta"/>
</dbReference>
<dbReference type="InterPro" id="IPR000534">
    <property type="entry name" value="Semialdehyde_DH_NAD-bd"/>
</dbReference>
<evidence type="ECO:0000256" key="5">
    <source>
        <dbReference type="ARBA" id="ARBA00010584"/>
    </source>
</evidence>
<feature type="domain" description="Semialdehyde dehydrogenase NAD-binding" evidence="18">
    <location>
        <begin position="13"/>
        <end position="128"/>
    </location>
</feature>
<proteinExistence type="inferred from homology"/>
<accession>A0A1H3VVS4</accession>
<feature type="active site" description="Acyl-thioester intermediate" evidence="16 17">
    <location>
        <position position="137"/>
    </location>
</feature>
<dbReference type="HAMAP" id="MF_02121">
    <property type="entry name" value="ASADH"/>
    <property type="match status" value="1"/>
</dbReference>
<evidence type="ECO:0000256" key="11">
    <source>
        <dbReference type="ARBA" id="ARBA00022915"/>
    </source>
</evidence>
<dbReference type="NCBIfam" id="NF011456">
    <property type="entry name" value="PRK14874.1"/>
    <property type="match status" value="1"/>
</dbReference>
<comment type="pathway">
    <text evidence="3 16">Amino-acid biosynthesis; L-lysine biosynthesis via DAP pathway; (S)-tetrahydrodipicolinate from L-aspartate: step 2/4.</text>
</comment>
<dbReference type="SUPFAM" id="SSF55347">
    <property type="entry name" value="Glyceraldehyde-3-phosphate dehydrogenase-like, C-terminal domain"/>
    <property type="match status" value="1"/>
</dbReference>
<feature type="binding site" evidence="16">
    <location>
        <position position="323"/>
    </location>
    <ligand>
        <name>NADP(+)</name>
        <dbReference type="ChEBI" id="CHEBI:58349"/>
    </ligand>
</feature>
<organism evidence="19 20">
    <name type="scientific">Desulfuromusa kysingii</name>
    <dbReference type="NCBI Taxonomy" id="37625"/>
    <lineage>
        <taxon>Bacteria</taxon>
        <taxon>Pseudomonadati</taxon>
        <taxon>Thermodesulfobacteriota</taxon>
        <taxon>Desulfuromonadia</taxon>
        <taxon>Desulfuromonadales</taxon>
        <taxon>Geopsychrobacteraceae</taxon>
        <taxon>Desulfuromusa</taxon>
    </lineage>
</organism>
<dbReference type="PANTHER" id="PTHR46278">
    <property type="entry name" value="DEHYDROGENASE, PUTATIVE-RELATED"/>
    <property type="match status" value="1"/>
</dbReference>
<dbReference type="EC" id="1.2.1.11" evidence="7 16"/>
<sequence>MNANQLRPKEAYNVAIAGATGAVGETFLNILEQRNFPINTLKLYASKRSKGKQVTFKGTTYTIEELTEDSFKDIDIALFSAGGAQSKKYAPFAVKAGAVVVDNSSAFRLDPEVPLVVPEVNPEDVVWHNGIISNPNCTTIIMLVALKPLHDYSRVKQVFVSTYQSASGAGAQAMEELKQQVRDWAAGRDLSVNKFTHQLLYNVIPHIDTFQDNGYTGEEMKMFNETKKILHDDEVRVSATCVRIPVLYSHSESVTVMTEEPISPEKARELFNNAPGLKVNDNPDGCEYPMPLGSQFQDDCYVGRIRENIAAENALNFWISGDQIRKGAALNAIQIAELLVKNAQKANPALKDVSGF</sequence>
<evidence type="ECO:0000256" key="4">
    <source>
        <dbReference type="ARBA" id="ARBA00005097"/>
    </source>
</evidence>
<dbReference type="GO" id="GO:0004073">
    <property type="term" value="F:aspartate-semialdehyde dehydrogenase activity"/>
    <property type="evidence" value="ECO:0007669"/>
    <property type="project" value="UniProtKB-UniRule"/>
</dbReference>
<keyword evidence="11 16" id="KW-0220">Diaminopimelate biosynthesis</keyword>
<dbReference type="Pfam" id="PF01118">
    <property type="entry name" value="Semialdhyde_dh"/>
    <property type="match status" value="1"/>
</dbReference>
<comment type="function">
    <text evidence="1 16">Catalyzes the NADPH-dependent formation of L-aspartate-semialdehyde (L-ASA) by the reductive dephosphorylation of L-aspartyl-4-phosphate.</text>
</comment>
<evidence type="ECO:0000256" key="14">
    <source>
        <dbReference type="ARBA" id="ARBA00023167"/>
    </source>
</evidence>
<evidence type="ECO:0000256" key="12">
    <source>
        <dbReference type="ARBA" id="ARBA00023002"/>
    </source>
</evidence>
<keyword evidence="8 16" id="KW-0028">Amino-acid biosynthesis</keyword>
<evidence type="ECO:0000259" key="18">
    <source>
        <dbReference type="SMART" id="SM00859"/>
    </source>
</evidence>
<dbReference type="OrthoDB" id="9805684at2"/>
<evidence type="ECO:0000256" key="17">
    <source>
        <dbReference type="PIRSR" id="PIRSR000148-1"/>
    </source>
</evidence>
<dbReference type="InterPro" id="IPR012280">
    <property type="entry name" value="Semialdhyde_DH_dimer_dom"/>
</dbReference>
<dbReference type="GO" id="GO:0009089">
    <property type="term" value="P:lysine biosynthetic process via diaminopimelate"/>
    <property type="evidence" value="ECO:0007669"/>
    <property type="project" value="UniProtKB-UniRule"/>
</dbReference>
<feature type="binding site" evidence="16">
    <location>
        <position position="243"/>
    </location>
    <ligand>
        <name>substrate</name>
    </ligand>
</feature>
<comment type="similarity">
    <text evidence="5 16">Belongs to the aspartate-semialdehyde dehydrogenase family.</text>
</comment>
<evidence type="ECO:0000256" key="15">
    <source>
        <dbReference type="ARBA" id="ARBA00047891"/>
    </source>
</evidence>
<keyword evidence="12 16" id="KW-0560">Oxidoreductase</keyword>
<dbReference type="NCBIfam" id="TIGR01296">
    <property type="entry name" value="asd_B"/>
    <property type="match status" value="1"/>
</dbReference>
<feature type="active site" description="Proton acceptor" evidence="16 17">
    <location>
        <position position="250"/>
    </location>
</feature>
<dbReference type="AlphaFoldDB" id="A0A1H3VVS4"/>
<dbReference type="Gene3D" id="3.40.50.720">
    <property type="entry name" value="NAD(P)-binding Rossmann-like Domain"/>
    <property type="match status" value="1"/>
</dbReference>
<feature type="binding site" evidence="16">
    <location>
        <begin position="20"/>
        <end position="23"/>
    </location>
    <ligand>
        <name>NADP(+)</name>
        <dbReference type="ChEBI" id="CHEBI:58349"/>
    </ligand>
</feature>
<evidence type="ECO:0000256" key="16">
    <source>
        <dbReference type="HAMAP-Rule" id="MF_02121"/>
    </source>
</evidence>
<dbReference type="Pfam" id="PF02774">
    <property type="entry name" value="Semialdhyde_dhC"/>
    <property type="match status" value="1"/>
</dbReference>
<feature type="binding site" evidence="16">
    <location>
        <position position="164"/>
    </location>
    <ligand>
        <name>substrate</name>
    </ligand>
</feature>
<name>A0A1H3VVS4_9BACT</name>
<dbReference type="GO" id="GO:0019877">
    <property type="term" value="P:diaminopimelate biosynthetic process"/>
    <property type="evidence" value="ECO:0007669"/>
    <property type="project" value="UniProtKB-UniRule"/>
</dbReference>
<dbReference type="Proteomes" id="UP000199409">
    <property type="component" value="Unassembled WGS sequence"/>
</dbReference>
<comment type="pathway">
    <text evidence="4 16">Amino-acid biosynthesis; L-threonine biosynthesis; L-threonine from L-aspartate: step 2/5.</text>
</comment>
<dbReference type="Gene3D" id="3.30.360.10">
    <property type="entry name" value="Dihydrodipicolinate Reductase, domain 2"/>
    <property type="match status" value="1"/>
</dbReference>
<comment type="catalytic activity">
    <reaction evidence="15 16">
        <text>L-aspartate 4-semialdehyde + phosphate + NADP(+) = 4-phospho-L-aspartate + NADPH + H(+)</text>
        <dbReference type="Rhea" id="RHEA:24284"/>
        <dbReference type="ChEBI" id="CHEBI:15378"/>
        <dbReference type="ChEBI" id="CHEBI:43474"/>
        <dbReference type="ChEBI" id="CHEBI:57535"/>
        <dbReference type="ChEBI" id="CHEBI:57783"/>
        <dbReference type="ChEBI" id="CHEBI:58349"/>
        <dbReference type="ChEBI" id="CHEBI:537519"/>
        <dbReference type="EC" id="1.2.1.11"/>
    </reaction>
</comment>
<evidence type="ECO:0000256" key="10">
    <source>
        <dbReference type="ARBA" id="ARBA00022857"/>
    </source>
</evidence>
<dbReference type="InterPro" id="IPR036291">
    <property type="entry name" value="NAD(P)-bd_dom_sf"/>
</dbReference>
<evidence type="ECO:0000256" key="3">
    <source>
        <dbReference type="ARBA" id="ARBA00005076"/>
    </source>
</evidence>
<dbReference type="GO" id="GO:0051287">
    <property type="term" value="F:NAD binding"/>
    <property type="evidence" value="ECO:0007669"/>
    <property type="project" value="InterPro"/>
</dbReference>
<dbReference type="PIRSF" id="PIRSF000148">
    <property type="entry name" value="ASA_dh"/>
    <property type="match status" value="1"/>
</dbReference>
<dbReference type="STRING" id="37625.SAMN05660420_00317"/>
<evidence type="ECO:0000256" key="13">
    <source>
        <dbReference type="ARBA" id="ARBA00023154"/>
    </source>
</evidence>
<dbReference type="InterPro" id="IPR000319">
    <property type="entry name" value="Asp-semialdehyde_DH_CS"/>
</dbReference>
<feature type="binding site" evidence="16">
    <location>
        <begin position="48"/>
        <end position="49"/>
    </location>
    <ligand>
        <name>NADP(+)</name>
        <dbReference type="ChEBI" id="CHEBI:58349"/>
    </ligand>
</feature>
<dbReference type="GO" id="GO:0050661">
    <property type="term" value="F:NADP binding"/>
    <property type="evidence" value="ECO:0007669"/>
    <property type="project" value="UniProtKB-UniRule"/>
</dbReference>
<dbReference type="PANTHER" id="PTHR46278:SF2">
    <property type="entry name" value="ASPARTATE-SEMIALDEHYDE DEHYDROGENASE"/>
    <property type="match status" value="1"/>
</dbReference>
<feature type="binding site" evidence="16">
    <location>
        <begin position="167"/>
        <end position="168"/>
    </location>
    <ligand>
        <name>NADP(+)</name>
        <dbReference type="ChEBI" id="CHEBI:58349"/>
    </ligand>
</feature>
<dbReference type="GO" id="GO:0046983">
    <property type="term" value="F:protein dimerization activity"/>
    <property type="evidence" value="ECO:0007669"/>
    <property type="project" value="InterPro"/>
</dbReference>
<dbReference type="SMART" id="SM00859">
    <property type="entry name" value="Semialdhyde_dh"/>
    <property type="match status" value="1"/>
</dbReference>
<keyword evidence="14 16" id="KW-0486">Methionine biosynthesis</keyword>
<evidence type="ECO:0000313" key="19">
    <source>
        <dbReference type="EMBL" id="SDZ78955.1"/>
    </source>
</evidence>
<dbReference type="GO" id="GO:0071266">
    <property type="term" value="P:'de novo' L-methionine biosynthetic process"/>
    <property type="evidence" value="ECO:0007669"/>
    <property type="project" value="UniProtKB-UniRule"/>
</dbReference>
<keyword evidence="10 16" id="KW-0521">NADP</keyword>
<evidence type="ECO:0000313" key="20">
    <source>
        <dbReference type="Proteomes" id="UP000199409"/>
    </source>
</evidence>
<keyword evidence="9 16" id="KW-0791">Threonine biosynthesis</keyword>
<dbReference type="UniPathway" id="UPA00051">
    <property type="reaction ID" value="UER00464"/>
</dbReference>
<evidence type="ECO:0000256" key="1">
    <source>
        <dbReference type="ARBA" id="ARBA00002492"/>
    </source>
</evidence>
<dbReference type="SUPFAM" id="SSF51735">
    <property type="entry name" value="NAD(P)-binding Rossmann-fold domains"/>
    <property type="match status" value="1"/>
</dbReference>
<evidence type="ECO:0000256" key="7">
    <source>
        <dbReference type="ARBA" id="ARBA00013120"/>
    </source>
</evidence>
<comment type="pathway">
    <text evidence="2 16">Amino-acid biosynthesis; L-methionine biosynthesis via de novo pathway; L-homoserine from L-aspartate: step 2/3.</text>
</comment>
<dbReference type="UniPathway" id="UPA00050">
    <property type="reaction ID" value="UER00463"/>
</dbReference>